<evidence type="ECO:0000313" key="3">
    <source>
        <dbReference type="Proteomes" id="UP000807353"/>
    </source>
</evidence>
<name>A0A9P6CD90_9AGAR</name>
<accession>A0A9P6CD90</accession>
<proteinExistence type="predicted"/>
<dbReference type="EMBL" id="MU150401">
    <property type="protein sequence ID" value="KAF9456834.1"/>
    <property type="molecule type" value="Genomic_DNA"/>
</dbReference>
<sequence>MFCIQIYSPPSSSLALYPRRTTTKPRLGPKPSPSQPQIRPAAQARDIPSLGLPKPGLHITSRIISR</sequence>
<dbReference type="AlphaFoldDB" id="A0A9P6CD90"/>
<protein>
    <submittedName>
        <fullName evidence="2">Uncharacterized protein</fullName>
    </submittedName>
</protein>
<evidence type="ECO:0000256" key="1">
    <source>
        <dbReference type="SAM" id="MobiDB-lite"/>
    </source>
</evidence>
<comment type="caution">
    <text evidence="2">The sequence shown here is derived from an EMBL/GenBank/DDBJ whole genome shotgun (WGS) entry which is preliminary data.</text>
</comment>
<evidence type="ECO:0000313" key="2">
    <source>
        <dbReference type="EMBL" id="KAF9456834.1"/>
    </source>
</evidence>
<keyword evidence="3" id="KW-1185">Reference proteome</keyword>
<feature type="region of interest" description="Disordered" evidence="1">
    <location>
        <begin position="14"/>
        <end position="54"/>
    </location>
</feature>
<dbReference type="Proteomes" id="UP000807353">
    <property type="component" value="Unassembled WGS sequence"/>
</dbReference>
<organism evidence="2 3">
    <name type="scientific">Collybia nuda</name>
    <dbReference type="NCBI Taxonomy" id="64659"/>
    <lineage>
        <taxon>Eukaryota</taxon>
        <taxon>Fungi</taxon>
        <taxon>Dikarya</taxon>
        <taxon>Basidiomycota</taxon>
        <taxon>Agaricomycotina</taxon>
        <taxon>Agaricomycetes</taxon>
        <taxon>Agaricomycetidae</taxon>
        <taxon>Agaricales</taxon>
        <taxon>Tricholomatineae</taxon>
        <taxon>Clitocybaceae</taxon>
        <taxon>Collybia</taxon>
    </lineage>
</organism>
<gene>
    <name evidence="2" type="ORF">BDZ94DRAFT_1274713</name>
</gene>
<reference evidence="2" key="1">
    <citation type="submission" date="2020-11" db="EMBL/GenBank/DDBJ databases">
        <authorList>
            <consortium name="DOE Joint Genome Institute"/>
            <person name="Ahrendt S."/>
            <person name="Riley R."/>
            <person name="Andreopoulos W."/>
            <person name="Labutti K."/>
            <person name="Pangilinan J."/>
            <person name="Ruiz-Duenas F.J."/>
            <person name="Barrasa J.M."/>
            <person name="Sanchez-Garcia M."/>
            <person name="Camarero S."/>
            <person name="Miyauchi S."/>
            <person name="Serrano A."/>
            <person name="Linde D."/>
            <person name="Babiker R."/>
            <person name="Drula E."/>
            <person name="Ayuso-Fernandez I."/>
            <person name="Pacheco R."/>
            <person name="Padilla G."/>
            <person name="Ferreira P."/>
            <person name="Barriuso J."/>
            <person name="Kellner H."/>
            <person name="Castanera R."/>
            <person name="Alfaro M."/>
            <person name="Ramirez L."/>
            <person name="Pisabarro A.G."/>
            <person name="Kuo A."/>
            <person name="Tritt A."/>
            <person name="Lipzen A."/>
            <person name="He G."/>
            <person name="Yan M."/>
            <person name="Ng V."/>
            <person name="Cullen D."/>
            <person name="Martin F."/>
            <person name="Rosso M.-N."/>
            <person name="Henrissat B."/>
            <person name="Hibbett D."/>
            <person name="Martinez A.T."/>
            <person name="Grigoriev I.V."/>
        </authorList>
    </citation>
    <scope>NUCLEOTIDE SEQUENCE</scope>
    <source>
        <strain evidence="2">CBS 247.69</strain>
    </source>
</reference>